<organism evidence="1 2">
    <name type="scientific">Didymella heteroderae</name>
    <dbReference type="NCBI Taxonomy" id="1769908"/>
    <lineage>
        <taxon>Eukaryota</taxon>
        <taxon>Fungi</taxon>
        <taxon>Dikarya</taxon>
        <taxon>Ascomycota</taxon>
        <taxon>Pezizomycotina</taxon>
        <taxon>Dothideomycetes</taxon>
        <taxon>Pleosporomycetidae</taxon>
        <taxon>Pleosporales</taxon>
        <taxon>Pleosporineae</taxon>
        <taxon>Didymellaceae</taxon>
        <taxon>Didymella</taxon>
    </lineage>
</organism>
<dbReference type="InterPro" id="IPR002347">
    <property type="entry name" value="SDR_fam"/>
</dbReference>
<dbReference type="PANTHER" id="PTHR45458">
    <property type="entry name" value="SHORT-CHAIN DEHYDROGENASE/REDUCTASE SDR"/>
    <property type="match status" value="1"/>
</dbReference>
<sequence>MSTYLITGVSRGLGFEFVRQTSEDPKNLVIGLARDKNATEKKVAGEFGDRANVYILTGDLASYESLKLAAAETAKIVGDRGIDYLVASGGYLPLFDAFGPIGGLADKVDELEKVLTDLNQTNIIGNIHLYNLFLPLVLKGNAKKVITLTSGHADLELINNYDIEVAALYSAFKAALNVIVAKYSAQYKKDGVLFVSISPGVVDVGAFENLTPEQLQGLSEFMQTIAKYAPDFKGPSKVDEAARVNIATWKRISIEDGYGGAFISHFGNKQWV</sequence>
<dbReference type="PANTHER" id="PTHR45458:SF3">
    <property type="entry name" value="CHAIN DEHYDROGENASE (ATSC), PUTATIVE-RELATED"/>
    <property type="match status" value="1"/>
</dbReference>
<dbReference type="InterPro" id="IPR052184">
    <property type="entry name" value="SDR_enzymes"/>
</dbReference>
<reference evidence="1" key="1">
    <citation type="submission" date="2019-04" db="EMBL/GenBank/DDBJ databases">
        <title>Sequencing of skin fungus with MAO and IRED activity.</title>
        <authorList>
            <person name="Marsaioli A.J."/>
            <person name="Bonatto J.M.C."/>
            <person name="Reis Junior O."/>
        </authorList>
    </citation>
    <scope>NUCLEOTIDE SEQUENCE</scope>
    <source>
        <strain evidence="1">28M1</strain>
    </source>
</reference>
<dbReference type="Proteomes" id="UP000758155">
    <property type="component" value="Unassembled WGS sequence"/>
</dbReference>
<dbReference type="EMBL" id="SWKV01000065">
    <property type="protein sequence ID" value="KAF3034671.1"/>
    <property type="molecule type" value="Genomic_DNA"/>
</dbReference>
<dbReference type="GO" id="GO:0016616">
    <property type="term" value="F:oxidoreductase activity, acting on the CH-OH group of donors, NAD or NADP as acceptor"/>
    <property type="evidence" value="ECO:0007669"/>
    <property type="project" value="TreeGrafter"/>
</dbReference>
<dbReference type="OrthoDB" id="7289984at2759"/>
<keyword evidence="2" id="KW-1185">Reference proteome</keyword>
<proteinExistence type="predicted"/>
<name>A0A9P4WKE2_9PLEO</name>
<gene>
    <name evidence="1" type="ORF">E8E12_003311</name>
</gene>
<evidence type="ECO:0000313" key="2">
    <source>
        <dbReference type="Proteomes" id="UP000758155"/>
    </source>
</evidence>
<accession>A0A9P4WKE2</accession>
<dbReference type="InterPro" id="IPR036291">
    <property type="entry name" value="NAD(P)-bd_dom_sf"/>
</dbReference>
<dbReference type="AlphaFoldDB" id="A0A9P4WKE2"/>
<dbReference type="PRINTS" id="PR00081">
    <property type="entry name" value="GDHRDH"/>
</dbReference>
<protein>
    <submittedName>
        <fullName evidence="1">Uncharacterized protein</fullName>
    </submittedName>
</protein>
<dbReference type="SUPFAM" id="SSF51735">
    <property type="entry name" value="NAD(P)-binding Rossmann-fold domains"/>
    <property type="match status" value="1"/>
</dbReference>
<dbReference type="Pfam" id="PF00106">
    <property type="entry name" value="adh_short"/>
    <property type="match status" value="1"/>
</dbReference>
<comment type="caution">
    <text evidence="1">The sequence shown here is derived from an EMBL/GenBank/DDBJ whole genome shotgun (WGS) entry which is preliminary data.</text>
</comment>
<evidence type="ECO:0000313" key="1">
    <source>
        <dbReference type="EMBL" id="KAF3034671.1"/>
    </source>
</evidence>
<dbReference type="Gene3D" id="3.40.50.720">
    <property type="entry name" value="NAD(P)-binding Rossmann-like Domain"/>
    <property type="match status" value="1"/>
</dbReference>